<gene>
    <name evidence="2" type="ORF">SAMD00023353_5300790</name>
</gene>
<reference evidence="2" key="1">
    <citation type="submission" date="2016-03" db="EMBL/GenBank/DDBJ databases">
        <title>Draft genome sequence of Rosellinia necatrix.</title>
        <authorList>
            <person name="Kanematsu S."/>
        </authorList>
    </citation>
    <scope>NUCLEOTIDE SEQUENCE [LARGE SCALE GENOMIC DNA]</scope>
    <source>
        <strain evidence="2">W97</strain>
    </source>
</reference>
<keyword evidence="3" id="KW-1185">Reference proteome</keyword>
<feature type="transmembrane region" description="Helical" evidence="1">
    <location>
        <begin position="22"/>
        <end position="39"/>
    </location>
</feature>
<keyword evidence="1" id="KW-0812">Transmembrane</keyword>
<dbReference type="OrthoDB" id="444631at2759"/>
<dbReference type="AlphaFoldDB" id="A0A1W2TRN8"/>
<keyword evidence="1" id="KW-0472">Membrane</keyword>
<name>A0A1W2TRN8_ROSNE</name>
<dbReference type="EMBL" id="DF977498">
    <property type="protein sequence ID" value="GAP91166.1"/>
    <property type="molecule type" value="Genomic_DNA"/>
</dbReference>
<protein>
    <submittedName>
        <fullName evidence="2">Uncharacterized protein</fullName>
    </submittedName>
</protein>
<keyword evidence="1" id="KW-1133">Transmembrane helix</keyword>
<evidence type="ECO:0000256" key="1">
    <source>
        <dbReference type="SAM" id="Phobius"/>
    </source>
</evidence>
<evidence type="ECO:0000313" key="2">
    <source>
        <dbReference type="EMBL" id="GAP91166.1"/>
    </source>
</evidence>
<organism evidence="2">
    <name type="scientific">Rosellinia necatrix</name>
    <name type="common">White root-rot fungus</name>
    <dbReference type="NCBI Taxonomy" id="77044"/>
    <lineage>
        <taxon>Eukaryota</taxon>
        <taxon>Fungi</taxon>
        <taxon>Dikarya</taxon>
        <taxon>Ascomycota</taxon>
        <taxon>Pezizomycotina</taxon>
        <taxon>Sordariomycetes</taxon>
        <taxon>Xylariomycetidae</taxon>
        <taxon>Xylariales</taxon>
        <taxon>Xylariaceae</taxon>
        <taxon>Rosellinia</taxon>
    </lineage>
</organism>
<accession>A0A1W2TRN8</accession>
<sequence length="107" mass="12178">MFKLSMLFFFKRLGTSVDNFDYLWWPIFFLSLAAFLISIGDVDYQCLFGDLNTNTVYCNSRQATKFLRVTLDVNAAFDVLADFSREQLRCFLGKASTFEPALTAVAG</sequence>
<evidence type="ECO:0000313" key="3">
    <source>
        <dbReference type="Proteomes" id="UP000054516"/>
    </source>
</evidence>
<proteinExistence type="predicted"/>
<dbReference type="Proteomes" id="UP000054516">
    <property type="component" value="Unassembled WGS sequence"/>
</dbReference>
<dbReference type="STRING" id="77044.A0A1W2TRN8"/>